<dbReference type="OrthoDB" id="2271567at2759"/>
<feature type="transmembrane region" description="Helical" evidence="2">
    <location>
        <begin position="467"/>
        <end position="487"/>
    </location>
</feature>
<protein>
    <submittedName>
        <fullName evidence="3">Uncharacterized protein</fullName>
    </submittedName>
</protein>
<keyword evidence="2" id="KW-0472">Membrane</keyword>
<name>A0A9P6XET7_RHIOR</name>
<feature type="region of interest" description="Disordered" evidence="1">
    <location>
        <begin position="438"/>
        <end position="459"/>
    </location>
</feature>
<comment type="caution">
    <text evidence="3">The sequence shown here is derived from an EMBL/GenBank/DDBJ whole genome shotgun (WGS) entry which is preliminary data.</text>
</comment>
<gene>
    <name evidence="3" type="ORF">G6F64_003577</name>
</gene>
<feature type="region of interest" description="Disordered" evidence="1">
    <location>
        <begin position="1"/>
        <end position="90"/>
    </location>
</feature>
<organism evidence="3 4">
    <name type="scientific">Rhizopus oryzae</name>
    <name type="common">Mucormycosis agent</name>
    <name type="synonym">Rhizopus arrhizus var. delemar</name>
    <dbReference type="NCBI Taxonomy" id="64495"/>
    <lineage>
        <taxon>Eukaryota</taxon>
        <taxon>Fungi</taxon>
        <taxon>Fungi incertae sedis</taxon>
        <taxon>Mucoromycota</taxon>
        <taxon>Mucoromycotina</taxon>
        <taxon>Mucoromycetes</taxon>
        <taxon>Mucorales</taxon>
        <taxon>Mucorineae</taxon>
        <taxon>Rhizopodaceae</taxon>
        <taxon>Rhizopus</taxon>
    </lineage>
</organism>
<feature type="compositionally biased region" description="Basic and acidic residues" evidence="1">
    <location>
        <begin position="228"/>
        <end position="242"/>
    </location>
</feature>
<evidence type="ECO:0000313" key="3">
    <source>
        <dbReference type="EMBL" id="KAG1311746.1"/>
    </source>
</evidence>
<dbReference type="AlphaFoldDB" id="A0A9P6XET7"/>
<proteinExistence type="predicted"/>
<dbReference type="Proteomes" id="UP000716291">
    <property type="component" value="Unassembled WGS sequence"/>
</dbReference>
<keyword evidence="2" id="KW-0812">Transmembrane</keyword>
<feature type="compositionally biased region" description="Low complexity" evidence="1">
    <location>
        <begin position="109"/>
        <end position="126"/>
    </location>
</feature>
<feature type="region of interest" description="Disordered" evidence="1">
    <location>
        <begin position="217"/>
        <end position="257"/>
    </location>
</feature>
<keyword evidence="4" id="KW-1185">Reference proteome</keyword>
<feature type="compositionally biased region" description="Polar residues" evidence="1">
    <location>
        <begin position="217"/>
        <end position="227"/>
    </location>
</feature>
<evidence type="ECO:0000256" key="2">
    <source>
        <dbReference type="SAM" id="Phobius"/>
    </source>
</evidence>
<evidence type="ECO:0000256" key="1">
    <source>
        <dbReference type="SAM" id="MobiDB-lite"/>
    </source>
</evidence>
<keyword evidence="2" id="KW-1133">Transmembrane helix</keyword>
<feature type="compositionally biased region" description="Polar residues" evidence="1">
    <location>
        <begin position="1"/>
        <end position="23"/>
    </location>
</feature>
<feature type="region of interest" description="Disordered" evidence="1">
    <location>
        <begin position="107"/>
        <end position="126"/>
    </location>
</feature>
<sequence>MVATHSQARSPLSKSSISHSNDNAKSKRRPSYRKSSEKYSISTGLTGHRAGITNVDHQNQQKRRSRSVCAGIPPSQHNDNRRPSAPATGTAQNLSIAHRFMSPKYPIPSFSASTSDSSTATQANDSSPVITHKLTKIENSFSSESCTIDSARKLSVAERFMNNSSIKSSSSSLSTCAQGSRKISISSSNGAGHTADNPSSSDSMSGRLTIAEAFMKTSNCGRNSPKNDSMKGHLIDNNHPKENSSGGPQGFDINEYLRPSSDLDSALNIGKTKRIWGSQDTLVHQQNAEHKKNPIYLQFVETEESLAMPNDNWSFSSKDYFTDVLPNYDRRYTNTSCDNLSKGYCHESECNDYVDIENGYEKADYEYYCSEECKCENECDYWKKEEQDRDISSNKRTKEQTKKPIQIKSQQNDEIENAAGFWLGCCFISCGQRSDHRNVAQSQSPHRNKVQSDKNHHRRQRGCGRRGWVICIFLFLIIFVLVIYFIWPRTPLMRIEGASLTTPAKMSETKQGAMVGNVAFESDWLVNITVDNRQNHVPTRLVQVQVVTKDALTGLVIGRGLHNNDPNPEPIVLPPNSITTIQIPIHVDYQARDSTDTTFLDLIRACAPKHFSDMNNSPLPTNQNEALPLHFWITLHFFGLDWLGYKPTIIATPATGGFACPQ</sequence>
<accession>A0A9P6XET7</accession>
<dbReference type="EMBL" id="JAANQT010000355">
    <property type="protein sequence ID" value="KAG1311746.1"/>
    <property type="molecule type" value="Genomic_DNA"/>
</dbReference>
<evidence type="ECO:0000313" key="4">
    <source>
        <dbReference type="Proteomes" id="UP000716291"/>
    </source>
</evidence>
<feature type="region of interest" description="Disordered" evidence="1">
    <location>
        <begin position="183"/>
        <end position="204"/>
    </location>
</feature>
<reference evidence="3" key="1">
    <citation type="journal article" date="2020" name="Microb. Genom.">
        <title>Genetic diversity of clinical and environmental Mucorales isolates obtained from an investigation of mucormycosis cases among solid organ transplant recipients.</title>
        <authorList>
            <person name="Nguyen M.H."/>
            <person name="Kaul D."/>
            <person name="Muto C."/>
            <person name="Cheng S.J."/>
            <person name="Richter R.A."/>
            <person name="Bruno V.M."/>
            <person name="Liu G."/>
            <person name="Beyhan S."/>
            <person name="Sundermann A.J."/>
            <person name="Mounaud S."/>
            <person name="Pasculle A.W."/>
            <person name="Nierman W.C."/>
            <person name="Driscoll E."/>
            <person name="Cumbie R."/>
            <person name="Clancy C.J."/>
            <person name="Dupont C.L."/>
        </authorList>
    </citation>
    <scope>NUCLEOTIDE SEQUENCE</scope>
    <source>
        <strain evidence="3">GL11</strain>
    </source>
</reference>